<evidence type="ECO:0000256" key="10">
    <source>
        <dbReference type="PIRSR" id="PIRSR005378-2"/>
    </source>
</evidence>
<dbReference type="PIRSF" id="PIRSF005378">
    <property type="entry name" value="RNA3'_term_phos_cycl_euk"/>
    <property type="match status" value="1"/>
</dbReference>
<feature type="domain" description="RNA 3'-terminal phosphate cyclase" evidence="11">
    <location>
        <begin position="21"/>
        <end position="361"/>
    </location>
</feature>
<dbReference type="EC" id="6.5.1.4" evidence="2"/>
<dbReference type="Gene3D" id="3.30.360.20">
    <property type="entry name" value="RNA 3'-terminal phosphate cyclase, insert domain"/>
    <property type="match status" value="1"/>
</dbReference>
<dbReference type="Pfam" id="PF05189">
    <property type="entry name" value="RTC_insert"/>
    <property type="match status" value="1"/>
</dbReference>
<dbReference type="HAMAP" id="MF_00200">
    <property type="entry name" value="RTC"/>
    <property type="match status" value="1"/>
</dbReference>
<comment type="catalytic activity">
    <reaction evidence="6">
        <text>a 3'-end 3'-phospho-ribonucleotide-RNA + ATP = a 3'-end 2',3'-cyclophospho-ribonucleotide-RNA + AMP + diphosphate</text>
        <dbReference type="Rhea" id="RHEA:23976"/>
        <dbReference type="Rhea" id="RHEA-COMP:10463"/>
        <dbReference type="Rhea" id="RHEA-COMP:10464"/>
        <dbReference type="ChEBI" id="CHEBI:30616"/>
        <dbReference type="ChEBI" id="CHEBI:33019"/>
        <dbReference type="ChEBI" id="CHEBI:83062"/>
        <dbReference type="ChEBI" id="CHEBI:83064"/>
        <dbReference type="ChEBI" id="CHEBI:456215"/>
        <dbReference type="EC" id="6.5.1.4"/>
    </reaction>
</comment>
<protein>
    <recommendedName>
        <fullName evidence="3">RNA 3'-terminal phosphate cyclase</fullName>
        <ecNumber evidence="2">6.5.1.4</ecNumber>
    </recommendedName>
    <alternativeName>
        <fullName evidence="7">RNA terminal phosphate cyclase domain-containing protein 1</fullName>
    </alternativeName>
</protein>
<dbReference type="SUPFAM" id="SSF52913">
    <property type="entry name" value="RNA 3'-terminal phosphate cyclase, RPTC, insert domain"/>
    <property type="match status" value="1"/>
</dbReference>
<dbReference type="InterPro" id="IPR020719">
    <property type="entry name" value="RNA3'_term_phos_cycl-like_CS"/>
</dbReference>
<sequence length="384" mass="41774">MTTTSSSKNEYELIEIDGSVLEGGGQILRIATVCSALLHKPIQVKKIRAGRDKPGLRYEKKIFLCIKYLFWPQHLTGLQLVRDLCGGKLQGDFVGSTEIKFIPNQLRDGEFVADTKTAGSVALLIQVSLPCLIFSPGQCKVVLKGGTDAEFAPPMDFILEVLNPALANFGLTFDCNITRRGYYPKGGGEVILITTPIKELNPINFENRGNIDKITGKSWTAGGVPKHVSERCSNSATILLKSSIKGHIPTQISNVFETKQTAFGDGCGIILMAHTSNGFRLAGTALGKRGVQAEKVGEDAATMLLNNIQHEECVDEHLQDQLLIFMALAKGISKMRTGPLTLHTQTAIHVIQLLTDAKFTIQNLDNGGHIIECQGIGYPFNLIT</sequence>
<dbReference type="GO" id="GO:0003963">
    <property type="term" value="F:RNA-3'-phosphate cyclase activity"/>
    <property type="evidence" value="ECO:0007669"/>
    <property type="project" value="UniProtKB-EC"/>
</dbReference>
<evidence type="ECO:0000256" key="9">
    <source>
        <dbReference type="PIRSR" id="PIRSR005378-1"/>
    </source>
</evidence>
<comment type="similarity">
    <text evidence="1">Belongs to the RNA 3'-terminal cyclase family. Type 1 subfamily.</text>
</comment>
<dbReference type="WBParaSite" id="ACRNAN_scaffold21.g28852.t1">
    <property type="protein sequence ID" value="ACRNAN_scaffold21.g28852.t1"/>
    <property type="gene ID" value="ACRNAN_scaffold21.g28852"/>
</dbReference>
<dbReference type="InterPro" id="IPR036553">
    <property type="entry name" value="RPTC_insert"/>
</dbReference>
<dbReference type="PROSITE" id="PS01287">
    <property type="entry name" value="RTC"/>
    <property type="match status" value="1"/>
</dbReference>
<evidence type="ECO:0000256" key="6">
    <source>
        <dbReference type="ARBA" id="ARBA00024481"/>
    </source>
</evidence>
<dbReference type="Pfam" id="PF01137">
    <property type="entry name" value="RTC"/>
    <property type="match status" value="1"/>
</dbReference>
<feature type="domain" description="RNA 3'-terminal phosphate cyclase insert" evidence="12">
    <location>
        <begin position="207"/>
        <end position="309"/>
    </location>
</feature>
<organism evidence="13 14">
    <name type="scientific">Acrobeloides nanus</name>
    <dbReference type="NCBI Taxonomy" id="290746"/>
    <lineage>
        <taxon>Eukaryota</taxon>
        <taxon>Metazoa</taxon>
        <taxon>Ecdysozoa</taxon>
        <taxon>Nematoda</taxon>
        <taxon>Chromadorea</taxon>
        <taxon>Rhabditida</taxon>
        <taxon>Tylenchina</taxon>
        <taxon>Cephalobomorpha</taxon>
        <taxon>Cephaloboidea</taxon>
        <taxon>Cephalobidae</taxon>
        <taxon>Acrobeloides</taxon>
    </lineage>
</organism>
<dbReference type="SUPFAM" id="SSF55205">
    <property type="entry name" value="EPT/RTPC-like"/>
    <property type="match status" value="2"/>
</dbReference>
<dbReference type="InterPro" id="IPR013791">
    <property type="entry name" value="RNA3'-term_phos_cycl_insert"/>
</dbReference>
<dbReference type="InterPro" id="IPR037136">
    <property type="entry name" value="RNA3'_phos_cyclase_dom_sf"/>
</dbReference>
<dbReference type="AlphaFoldDB" id="A0A914D9W2"/>
<dbReference type="InterPro" id="IPR000228">
    <property type="entry name" value="RNA3'_term_phos_cyc"/>
</dbReference>
<keyword evidence="10" id="KW-0067">ATP-binding</keyword>
<dbReference type="InterPro" id="IPR013792">
    <property type="entry name" value="RNA3'P_cycl/enolpyr_Trfase_a/b"/>
</dbReference>
<dbReference type="Proteomes" id="UP000887540">
    <property type="component" value="Unplaced"/>
</dbReference>
<dbReference type="GO" id="GO:0005634">
    <property type="term" value="C:nucleus"/>
    <property type="evidence" value="ECO:0007669"/>
    <property type="project" value="TreeGrafter"/>
</dbReference>
<dbReference type="PANTHER" id="PTHR11096">
    <property type="entry name" value="RNA 3' TERMINAL PHOSPHATE CYCLASE"/>
    <property type="match status" value="1"/>
</dbReference>
<feature type="binding site" evidence="10">
    <location>
        <begin position="317"/>
        <end position="321"/>
    </location>
    <ligand>
        <name>ATP</name>
        <dbReference type="ChEBI" id="CHEBI:30616"/>
    </ligand>
</feature>
<evidence type="ECO:0000256" key="3">
    <source>
        <dbReference type="ARBA" id="ARBA00021428"/>
    </source>
</evidence>
<dbReference type="GO" id="GO:0005524">
    <property type="term" value="F:ATP binding"/>
    <property type="evidence" value="ECO:0007669"/>
    <property type="project" value="UniProtKB-KW"/>
</dbReference>
<keyword evidence="4" id="KW-0436">Ligase</keyword>
<evidence type="ECO:0000256" key="7">
    <source>
        <dbReference type="ARBA" id="ARBA00032543"/>
    </source>
</evidence>
<accession>A0A914D9W2</accession>
<dbReference type="Gene3D" id="3.65.10.20">
    <property type="entry name" value="RNA 3'-terminal phosphate cyclase domain"/>
    <property type="match status" value="1"/>
</dbReference>
<evidence type="ECO:0000259" key="12">
    <source>
        <dbReference type="Pfam" id="PF05189"/>
    </source>
</evidence>
<dbReference type="InterPro" id="IPR023797">
    <property type="entry name" value="RNA3'_phos_cyclase_dom"/>
</dbReference>
<comment type="function">
    <text evidence="8">Catalyzes the conversion of 3'-phosphate to a 2',3'-cyclic phosphodiester at the end of RNA. The mechanism of action of the enzyme occurs in 3 steps: (A) adenylation of the enzyme by ATP; (B) transfer of adenylate to an RNA-N3'P to produce RNA-N3'PP5'A; (C) and attack of the adjacent 2'-hydroxyl on the 3'-phosphorus in the diester linkage to produce the cyclic end product. Likely functions in some aspects of cellular RNA processing. Function plays an important role in regulating axon regeneration by inhibiting central nervous system (CNS) axon regeneration following optic nerve injury.</text>
</comment>
<dbReference type="InterPro" id="IPR017770">
    <property type="entry name" value="RNA3'_term_phos_cyc_type_1"/>
</dbReference>
<evidence type="ECO:0000256" key="8">
    <source>
        <dbReference type="ARBA" id="ARBA00045867"/>
    </source>
</evidence>
<feature type="binding site" evidence="10">
    <location>
        <position position="126"/>
    </location>
    <ligand>
        <name>ATP</name>
        <dbReference type="ChEBI" id="CHEBI:30616"/>
    </ligand>
</feature>
<dbReference type="CDD" id="cd00874">
    <property type="entry name" value="RNA_Cyclase_Class_II"/>
    <property type="match status" value="1"/>
</dbReference>
<evidence type="ECO:0000256" key="1">
    <source>
        <dbReference type="ARBA" id="ARBA00009206"/>
    </source>
</evidence>
<dbReference type="NCBIfam" id="TIGR03399">
    <property type="entry name" value="RNA_3prim_cycl"/>
    <property type="match status" value="1"/>
</dbReference>
<evidence type="ECO:0000313" key="13">
    <source>
        <dbReference type="Proteomes" id="UP000887540"/>
    </source>
</evidence>
<name>A0A914D9W2_9BILA</name>
<keyword evidence="5 10" id="KW-0547">Nucleotide-binding</keyword>
<reference evidence="14" key="1">
    <citation type="submission" date="2022-11" db="UniProtKB">
        <authorList>
            <consortium name="WormBaseParasite"/>
        </authorList>
    </citation>
    <scope>IDENTIFICATION</scope>
</reference>
<dbReference type="GO" id="GO:0006396">
    <property type="term" value="P:RNA processing"/>
    <property type="evidence" value="ECO:0007669"/>
    <property type="project" value="InterPro"/>
</dbReference>
<evidence type="ECO:0000256" key="5">
    <source>
        <dbReference type="ARBA" id="ARBA00022741"/>
    </source>
</evidence>
<evidence type="ECO:0000313" key="14">
    <source>
        <dbReference type="WBParaSite" id="ACRNAN_scaffold21.g28852.t1"/>
    </source>
</evidence>
<evidence type="ECO:0000256" key="4">
    <source>
        <dbReference type="ARBA" id="ARBA00022598"/>
    </source>
</evidence>
<keyword evidence="13" id="KW-1185">Reference proteome</keyword>
<evidence type="ECO:0000256" key="2">
    <source>
        <dbReference type="ARBA" id="ARBA00012725"/>
    </source>
</evidence>
<evidence type="ECO:0000259" key="11">
    <source>
        <dbReference type="Pfam" id="PF01137"/>
    </source>
</evidence>
<feature type="active site" description="Tele-AMP-histidine intermediate" evidence="9">
    <location>
        <position position="343"/>
    </location>
</feature>
<dbReference type="PANTHER" id="PTHR11096:SF0">
    <property type="entry name" value="RNA 3'-TERMINAL PHOSPHATE CYCLASE"/>
    <property type="match status" value="1"/>
</dbReference>
<proteinExistence type="inferred from homology"/>
<dbReference type="FunFam" id="3.30.360.20:FF:000002">
    <property type="entry name" value="RNA terminal phosphate cyclase-like 1"/>
    <property type="match status" value="1"/>
</dbReference>